<reference evidence="2" key="1">
    <citation type="journal article" date="2015" name="PLoS Genet.">
        <title>Genome Sequence and Transcriptome Analyses of Chrysochromulina tobin: Metabolic Tools for Enhanced Algal Fitness in the Prominent Order Prymnesiales (Haptophyceae).</title>
        <authorList>
            <person name="Hovde B.T."/>
            <person name="Deodato C.R."/>
            <person name="Hunsperger H.M."/>
            <person name="Ryken S.A."/>
            <person name="Yost W."/>
            <person name="Jha R.K."/>
            <person name="Patterson J."/>
            <person name="Monnat R.J. Jr."/>
            <person name="Barlow S.B."/>
            <person name="Starkenburg S.R."/>
            <person name="Cattolico R.A."/>
        </authorList>
    </citation>
    <scope>NUCLEOTIDE SEQUENCE</scope>
    <source>
        <strain evidence="2">CCMP291</strain>
    </source>
</reference>
<dbReference type="SUPFAM" id="SSF111038">
    <property type="entry name" value="YjbQ-like"/>
    <property type="match status" value="1"/>
</dbReference>
<dbReference type="PIRSF" id="PIRSF004681">
    <property type="entry name" value="UCP004681"/>
    <property type="match status" value="1"/>
</dbReference>
<dbReference type="InterPro" id="IPR001602">
    <property type="entry name" value="UPF0047_YjbQ-like"/>
</dbReference>
<evidence type="ECO:0000313" key="1">
    <source>
        <dbReference type="EMBL" id="KOO26964.1"/>
    </source>
</evidence>
<dbReference type="EMBL" id="JWZX01002780">
    <property type="protein sequence ID" value="KOO26964.1"/>
    <property type="molecule type" value="Genomic_DNA"/>
</dbReference>
<dbReference type="AlphaFoldDB" id="A0A0M0JK85"/>
<proteinExistence type="predicted"/>
<dbReference type="Pfam" id="PF01894">
    <property type="entry name" value="YjbQ"/>
    <property type="match status" value="1"/>
</dbReference>
<dbReference type="PANTHER" id="PTHR30615">
    <property type="entry name" value="UNCHARACTERIZED PROTEIN YJBQ-RELATED"/>
    <property type="match status" value="1"/>
</dbReference>
<comment type="caution">
    <text evidence="1">The sequence shown here is derived from an EMBL/GenBank/DDBJ whole genome shotgun (WGS) entry which is preliminary data.</text>
</comment>
<keyword evidence="2" id="KW-1185">Reference proteome</keyword>
<sequence length="171" mass="18641">MAYVTQYEQLSVKTGRTVSMVDITKEVAAVVAKSGCVEGTVTVLSKHSTVGVMINEFEERFVSDARQWLQRIAPPSYPWLHNDIDFRAGPPGYPGGDDAWRAMRMQEPPNAHSHIIQFVVGTSETVPIHEGKMTIGTFQNIIIVDADGPAANLGSPKSRTICVQVQGCNGK</sequence>
<dbReference type="Proteomes" id="UP000037460">
    <property type="component" value="Unassembled WGS sequence"/>
</dbReference>
<organism evidence="1 2">
    <name type="scientific">Chrysochromulina tobinii</name>
    <dbReference type="NCBI Taxonomy" id="1460289"/>
    <lineage>
        <taxon>Eukaryota</taxon>
        <taxon>Haptista</taxon>
        <taxon>Haptophyta</taxon>
        <taxon>Prymnesiophyceae</taxon>
        <taxon>Prymnesiales</taxon>
        <taxon>Chrysochromulinaceae</taxon>
        <taxon>Chrysochromulina</taxon>
    </lineage>
</organism>
<dbReference type="InterPro" id="IPR035917">
    <property type="entry name" value="YjbQ-like_sf"/>
</dbReference>
<evidence type="ECO:0000313" key="2">
    <source>
        <dbReference type="Proteomes" id="UP000037460"/>
    </source>
</evidence>
<gene>
    <name evidence="1" type="ORF">Ctob_007938</name>
</gene>
<dbReference type="OrthoDB" id="10255963at2759"/>
<accession>A0A0M0JK85</accession>
<protein>
    <submittedName>
        <fullName evidence="1">Secondary thiamine-phosphate synthase enzyme</fullName>
    </submittedName>
</protein>
<name>A0A0M0JK85_9EUKA</name>
<dbReference type="PANTHER" id="PTHR30615:SF16">
    <property type="entry name" value="SECONDARY THIAMINE-PHOSPHATE SYNTHASE ENZYME"/>
    <property type="match status" value="1"/>
</dbReference>
<dbReference type="Gene3D" id="2.60.120.460">
    <property type="entry name" value="YjbQ-like"/>
    <property type="match status" value="1"/>
</dbReference>